<keyword evidence="14 24" id="KW-0675">Receptor</keyword>
<keyword evidence="6 21" id="KW-0732">Signal</keyword>
<feature type="domain" description="Bulb-type lectin" evidence="23">
    <location>
        <begin position="31"/>
        <end position="148"/>
    </location>
</feature>
<reference evidence="24 25" key="2">
    <citation type="journal article" date="2017" name="Nature">
        <title>The Apostasia genome and the evolution of orchids.</title>
        <authorList>
            <person name="Zhang G.Q."/>
            <person name="Liu K.W."/>
            <person name="Li Z."/>
            <person name="Lohaus R."/>
            <person name="Hsiao Y.Y."/>
            <person name="Niu S.C."/>
            <person name="Wang J.Y."/>
            <person name="Lin Y.C."/>
            <person name="Xu Q."/>
            <person name="Chen L.J."/>
            <person name="Yoshida K."/>
            <person name="Fujiwara S."/>
            <person name="Wang Z.W."/>
            <person name="Zhang Y.Q."/>
            <person name="Mitsuda N."/>
            <person name="Wang M."/>
            <person name="Liu G.H."/>
            <person name="Pecoraro L."/>
            <person name="Huang H.X."/>
            <person name="Xiao X.J."/>
            <person name="Lin M."/>
            <person name="Wu X.Y."/>
            <person name="Wu W.L."/>
            <person name="Chen Y.Y."/>
            <person name="Chang S.B."/>
            <person name="Sakamoto S."/>
            <person name="Ohme-Takagi M."/>
            <person name="Yagi M."/>
            <person name="Zeng S.J."/>
            <person name="Shen C.Y."/>
            <person name="Yeh C.M."/>
            <person name="Luo Y.B."/>
            <person name="Tsai W.C."/>
            <person name="Van de Peer Y."/>
            <person name="Liu Z.J."/>
        </authorList>
    </citation>
    <scope>NUCLEOTIDE SEQUENCE [LARGE SCALE GENOMIC DNA]</scope>
    <source>
        <tissue evidence="24">The whole plant</tissue>
    </source>
</reference>
<dbReference type="InterPro" id="IPR000719">
    <property type="entry name" value="Prot_kinase_dom"/>
</dbReference>
<keyword evidence="11 20" id="KW-1133">Transmembrane helix</keyword>
<evidence type="ECO:0000256" key="13">
    <source>
        <dbReference type="ARBA" id="ARBA00023157"/>
    </source>
</evidence>
<dbReference type="InterPro" id="IPR017441">
    <property type="entry name" value="Protein_kinase_ATP_BS"/>
</dbReference>
<dbReference type="GO" id="GO:0051707">
    <property type="term" value="P:response to other organism"/>
    <property type="evidence" value="ECO:0007669"/>
    <property type="project" value="UniProtKB-ARBA"/>
</dbReference>
<evidence type="ECO:0000256" key="2">
    <source>
        <dbReference type="ARBA" id="ARBA00022527"/>
    </source>
</evidence>
<dbReference type="STRING" id="906689.A0A2I0WAD7"/>
<keyword evidence="15" id="KW-0325">Glycoprotein</keyword>
<evidence type="ECO:0000256" key="21">
    <source>
        <dbReference type="SAM" id="SignalP"/>
    </source>
</evidence>
<keyword evidence="12 20" id="KW-0472">Membrane</keyword>
<keyword evidence="2 18" id="KW-0723">Serine/threonine-protein kinase</keyword>
<dbReference type="InterPro" id="IPR001480">
    <property type="entry name" value="Bulb-type_lectin_dom"/>
</dbReference>
<organism evidence="24 25">
    <name type="scientific">Dendrobium catenatum</name>
    <dbReference type="NCBI Taxonomy" id="906689"/>
    <lineage>
        <taxon>Eukaryota</taxon>
        <taxon>Viridiplantae</taxon>
        <taxon>Streptophyta</taxon>
        <taxon>Embryophyta</taxon>
        <taxon>Tracheophyta</taxon>
        <taxon>Spermatophyta</taxon>
        <taxon>Magnoliopsida</taxon>
        <taxon>Liliopsida</taxon>
        <taxon>Asparagales</taxon>
        <taxon>Orchidaceae</taxon>
        <taxon>Epidendroideae</taxon>
        <taxon>Malaxideae</taxon>
        <taxon>Dendrobiinae</taxon>
        <taxon>Dendrobium</taxon>
    </lineage>
</organism>
<feature type="signal peptide" evidence="21">
    <location>
        <begin position="1"/>
        <end position="22"/>
    </location>
</feature>
<dbReference type="Proteomes" id="UP000233837">
    <property type="component" value="Unassembled WGS sequence"/>
</dbReference>
<evidence type="ECO:0000256" key="3">
    <source>
        <dbReference type="ARBA" id="ARBA00022536"/>
    </source>
</evidence>
<dbReference type="Pfam" id="PF01453">
    <property type="entry name" value="B_lectin"/>
    <property type="match status" value="1"/>
</dbReference>
<sequence>MSSHVLAIRLLLSLCFPLLVKPAPGANIAVGSVITADQSNREAAAWFSRSRLFAFGFYPVESNFAVGIWFVPDNTVIWTADRDSDLLPERSKLNFNEDGLQIPSSNGDRSIANISATNSVKLASASMQDCGNFVIQDVNNNTIWQTFDYPTDTLMAGQVLFAGNKMVSSVSATNHSSGRFQMVMQEDGNYVAYPVNTPATSAHFYWSSNTTGNGYTGILLYESGELFPITGYPNATQNSTLLSSATFLARIETDGFLRIYNISSNFMKLTKTLPVDDFGVNKCSIKGACGPNSYCNFTANATATAAAAAADRISTGFFQGEVACLCFPGFDFTDSRNPYMGCQRNFSMGQFINENNISYSITKIANISWSDDPYAYTENSTEKECGEFCFEDSNCYAALFFAHQRCSKQRHPLLYGRLSESTVAFLKVGSGEMQLPTQSPPREVVDVVPKRKTLFLIMALASALFFSVALTIFFFYKNRSPSYQKLCRNMETGLAGGLAPRSFTHQQLVEATDGFTKRLGIGGFSTVFKGEIPLNNGEMMPIAVKRLDEKLSKETEKGFRIEMRAVGRAHHRNVVRLLGFCHEGPKWLLIYEYMSRGSLATLIFPSDKTQALPSWKQRTNIAMDVARGILYLHEGCETTIIHSDIKPDNVLVGDDDTAKIGDLGLAKLLRPRQSKTFTRQRGTWWYQAPEWRKEASEPVSPKVDVYSFGVLLLELITCRRRFLGEPVNDCIILSELAYKCLMESTLELLVPEGEDVDKVELKKMVMVALWCVQKEPGHRKSMKEVVRMLGGKTSIAFPPDSVF</sequence>
<dbReference type="PROSITE" id="PS50011">
    <property type="entry name" value="PROTEIN_KINASE_DOM"/>
    <property type="match status" value="1"/>
</dbReference>
<keyword evidence="9 18" id="KW-0418">Kinase</keyword>
<feature type="domain" description="Protein kinase" evidence="22">
    <location>
        <begin position="513"/>
        <end position="797"/>
    </location>
</feature>
<comment type="similarity">
    <text evidence="18">Belongs to the protein kinase superfamily. Ser/Thr protein kinase family.</text>
</comment>
<evidence type="ECO:0000256" key="6">
    <source>
        <dbReference type="ARBA" id="ARBA00022729"/>
    </source>
</evidence>
<evidence type="ECO:0000256" key="15">
    <source>
        <dbReference type="ARBA" id="ARBA00023180"/>
    </source>
</evidence>
<dbReference type="SUPFAM" id="SSF56112">
    <property type="entry name" value="Protein kinase-like (PK-like)"/>
    <property type="match status" value="1"/>
</dbReference>
<evidence type="ECO:0000256" key="1">
    <source>
        <dbReference type="ARBA" id="ARBA00004167"/>
    </source>
</evidence>
<gene>
    <name evidence="24" type="primary">RLK1</name>
    <name evidence="24" type="ORF">MA16_Dca010183</name>
</gene>
<evidence type="ECO:0000256" key="9">
    <source>
        <dbReference type="ARBA" id="ARBA00022777"/>
    </source>
</evidence>
<dbReference type="FunFam" id="1.10.510.10:FF:000537">
    <property type="entry name" value="Putative receptor-like protein kinase"/>
    <property type="match status" value="1"/>
</dbReference>
<dbReference type="SMART" id="SM00108">
    <property type="entry name" value="B_lectin"/>
    <property type="match status" value="1"/>
</dbReference>
<feature type="transmembrane region" description="Helical" evidence="20">
    <location>
        <begin position="454"/>
        <end position="476"/>
    </location>
</feature>
<evidence type="ECO:0000256" key="12">
    <source>
        <dbReference type="ARBA" id="ARBA00023136"/>
    </source>
</evidence>
<reference evidence="24 25" key="1">
    <citation type="journal article" date="2016" name="Sci. Rep.">
        <title>The Dendrobium catenatum Lindl. genome sequence provides insights into polysaccharide synthase, floral development and adaptive evolution.</title>
        <authorList>
            <person name="Zhang G.Q."/>
            <person name="Xu Q."/>
            <person name="Bian C."/>
            <person name="Tsai W.C."/>
            <person name="Yeh C.M."/>
            <person name="Liu K.W."/>
            <person name="Yoshida K."/>
            <person name="Zhang L.S."/>
            <person name="Chang S.B."/>
            <person name="Chen F."/>
            <person name="Shi Y."/>
            <person name="Su Y.Y."/>
            <person name="Zhang Y.Q."/>
            <person name="Chen L.J."/>
            <person name="Yin Y."/>
            <person name="Lin M."/>
            <person name="Huang H."/>
            <person name="Deng H."/>
            <person name="Wang Z.W."/>
            <person name="Zhu S.L."/>
            <person name="Zhao X."/>
            <person name="Deng C."/>
            <person name="Niu S.C."/>
            <person name="Huang J."/>
            <person name="Wang M."/>
            <person name="Liu G.H."/>
            <person name="Yang H.J."/>
            <person name="Xiao X.J."/>
            <person name="Hsiao Y.Y."/>
            <person name="Wu W.L."/>
            <person name="Chen Y.Y."/>
            <person name="Mitsuda N."/>
            <person name="Ohme-Takagi M."/>
            <person name="Luo Y.B."/>
            <person name="Van de Peer Y."/>
            <person name="Liu Z.J."/>
        </authorList>
    </citation>
    <scope>NUCLEOTIDE SEQUENCE [LARGE SCALE GENOMIC DNA]</scope>
    <source>
        <tissue evidence="24">The whole plant</tissue>
    </source>
</reference>
<keyword evidence="25" id="KW-1185">Reference proteome</keyword>
<evidence type="ECO:0000256" key="5">
    <source>
        <dbReference type="ARBA" id="ARBA00022692"/>
    </source>
</evidence>
<dbReference type="Pfam" id="PF00069">
    <property type="entry name" value="Pkinase"/>
    <property type="match status" value="1"/>
</dbReference>
<evidence type="ECO:0000313" key="25">
    <source>
        <dbReference type="Proteomes" id="UP000233837"/>
    </source>
</evidence>
<dbReference type="InterPro" id="IPR008271">
    <property type="entry name" value="Ser/Thr_kinase_AS"/>
</dbReference>
<comment type="catalytic activity">
    <reaction evidence="17 18">
        <text>L-seryl-[protein] + ATP = O-phospho-L-seryl-[protein] + ADP + H(+)</text>
        <dbReference type="Rhea" id="RHEA:17989"/>
        <dbReference type="Rhea" id="RHEA-COMP:9863"/>
        <dbReference type="Rhea" id="RHEA-COMP:11604"/>
        <dbReference type="ChEBI" id="CHEBI:15378"/>
        <dbReference type="ChEBI" id="CHEBI:29999"/>
        <dbReference type="ChEBI" id="CHEBI:30616"/>
        <dbReference type="ChEBI" id="CHEBI:83421"/>
        <dbReference type="ChEBI" id="CHEBI:456216"/>
        <dbReference type="EC" id="2.7.11.1"/>
    </reaction>
</comment>
<feature type="chain" id="PRO_5014119579" description="Receptor-like serine/threonine-protein kinase" evidence="21">
    <location>
        <begin position="23"/>
        <end position="803"/>
    </location>
</feature>
<evidence type="ECO:0000259" key="23">
    <source>
        <dbReference type="PROSITE" id="PS50927"/>
    </source>
</evidence>
<keyword evidence="5 20" id="KW-0812">Transmembrane</keyword>
<dbReference type="Gene3D" id="3.30.200.20">
    <property type="entry name" value="Phosphorylase Kinase, domain 1"/>
    <property type="match status" value="1"/>
</dbReference>
<dbReference type="EMBL" id="KZ502814">
    <property type="protein sequence ID" value="PKU72613.1"/>
    <property type="molecule type" value="Genomic_DNA"/>
</dbReference>
<keyword evidence="4 18" id="KW-0808">Transferase</keyword>
<proteinExistence type="inferred from homology"/>
<dbReference type="SUPFAM" id="SSF51110">
    <property type="entry name" value="alpha-D-mannose-specific plant lectins"/>
    <property type="match status" value="2"/>
</dbReference>
<evidence type="ECO:0000256" key="8">
    <source>
        <dbReference type="ARBA" id="ARBA00022741"/>
    </source>
</evidence>
<dbReference type="PROSITE" id="PS00107">
    <property type="entry name" value="PROTEIN_KINASE_ATP"/>
    <property type="match status" value="1"/>
</dbReference>
<evidence type="ECO:0000256" key="17">
    <source>
        <dbReference type="ARBA" id="ARBA00048679"/>
    </source>
</evidence>
<dbReference type="InterPro" id="IPR011009">
    <property type="entry name" value="Kinase-like_dom_sf"/>
</dbReference>
<dbReference type="GO" id="GO:0030246">
    <property type="term" value="F:carbohydrate binding"/>
    <property type="evidence" value="ECO:0007669"/>
    <property type="project" value="UniProtKB-KW"/>
</dbReference>
<dbReference type="PROSITE" id="PS00108">
    <property type="entry name" value="PROTEIN_KINASE_ST"/>
    <property type="match status" value="1"/>
</dbReference>
<dbReference type="PANTHER" id="PTHR47976:SF7">
    <property type="entry name" value="RECEPTOR-LIKE SERINE_THREONINE-PROTEIN KINASE"/>
    <property type="match status" value="1"/>
</dbReference>
<keyword evidence="3" id="KW-0245">EGF-like domain</keyword>
<name>A0A2I0WAD7_9ASPA</name>
<protein>
    <recommendedName>
        <fullName evidence="18">Receptor-like serine/threonine-protein kinase</fullName>
        <ecNumber evidence="18">2.7.11.1</ecNumber>
    </recommendedName>
</protein>
<keyword evidence="13" id="KW-1015">Disulfide bond</keyword>
<dbReference type="InterPro" id="IPR024171">
    <property type="entry name" value="SRK-like_kinase"/>
</dbReference>
<feature type="binding site" evidence="19">
    <location>
        <position position="545"/>
    </location>
    <ligand>
        <name>ATP</name>
        <dbReference type="ChEBI" id="CHEBI:30616"/>
    </ligand>
</feature>
<dbReference type="PANTHER" id="PTHR47976">
    <property type="entry name" value="G-TYPE LECTIN S-RECEPTOR-LIKE SERINE/THREONINE-PROTEIN KINASE SD2-5"/>
    <property type="match status" value="1"/>
</dbReference>
<dbReference type="Gene3D" id="2.90.10.10">
    <property type="entry name" value="Bulb-type lectin domain"/>
    <property type="match status" value="2"/>
</dbReference>
<evidence type="ECO:0000256" key="11">
    <source>
        <dbReference type="ARBA" id="ARBA00022989"/>
    </source>
</evidence>
<evidence type="ECO:0000256" key="14">
    <source>
        <dbReference type="ARBA" id="ARBA00023170"/>
    </source>
</evidence>
<evidence type="ECO:0000256" key="16">
    <source>
        <dbReference type="ARBA" id="ARBA00047899"/>
    </source>
</evidence>
<dbReference type="PIRSF" id="PIRSF000641">
    <property type="entry name" value="SRK"/>
    <property type="match status" value="1"/>
</dbReference>
<dbReference type="SMART" id="SM00220">
    <property type="entry name" value="S_TKc"/>
    <property type="match status" value="1"/>
</dbReference>
<evidence type="ECO:0000259" key="22">
    <source>
        <dbReference type="PROSITE" id="PS50011"/>
    </source>
</evidence>
<evidence type="ECO:0000256" key="19">
    <source>
        <dbReference type="PROSITE-ProRule" id="PRU10141"/>
    </source>
</evidence>
<evidence type="ECO:0000313" key="24">
    <source>
        <dbReference type="EMBL" id="PKU72613.1"/>
    </source>
</evidence>
<evidence type="ECO:0000256" key="4">
    <source>
        <dbReference type="ARBA" id="ARBA00022679"/>
    </source>
</evidence>
<evidence type="ECO:0000256" key="20">
    <source>
        <dbReference type="SAM" id="Phobius"/>
    </source>
</evidence>
<comment type="catalytic activity">
    <reaction evidence="16 18">
        <text>L-threonyl-[protein] + ATP = O-phospho-L-threonyl-[protein] + ADP + H(+)</text>
        <dbReference type="Rhea" id="RHEA:46608"/>
        <dbReference type="Rhea" id="RHEA-COMP:11060"/>
        <dbReference type="Rhea" id="RHEA-COMP:11605"/>
        <dbReference type="ChEBI" id="CHEBI:15378"/>
        <dbReference type="ChEBI" id="CHEBI:30013"/>
        <dbReference type="ChEBI" id="CHEBI:30616"/>
        <dbReference type="ChEBI" id="CHEBI:61977"/>
        <dbReference type="ChEBI" id="CHEBI:456216"/>
        <dbReference type="EC" id="2.7.11.1"/>
    </reaction>
</comment>
<comment type="subcellular location">
    <subcellularLocation>
        <location evidence="1">Membrane</location>
        <topology evidence="1">Single-pass membrane protein</topology>
    </subcellularLocation>
</comment>
<evidence type="ECO:0000256" key="7">
    <source>
        <dbReference type="ARBA" id="ARBA00022734"/>
    </source>
</evidence>
<dbReference type="InterPro" id="IPR036426">
    <property type="entry name" value="Bulb-type_lectin_dom_sf"/>
</dbReference>
<keyword evidence="10 18" id="KW-0067">ATP-binding</keyword>
<dbReference type="PROSITE" id="PS50927">
    <property type="entry name" value="BULB_LECTIN"/>
    <property type="match status" value="1"/>
</dbReference>
<dbReference type="GO" id="GO:0106310">
    <property type="term" value="F:protein serine kinase activity"/>
    <property type="evidence" value="ECO:0007669"/>
    <property type="project" value="RHEA"/>
</dbReference>
<accession>A0A2I0WAD7</accession>
<keyword evidence="7 24" id="KW-0430">Lectin</keyword>
<dbReference type="InterPro" id="IPR051343">
    <property type="entry name" value="G-type_lectin_kinases/EP1-like"/>
</dbReference>
<dbReference type="Gene3D" id="1.10.510.10">
    <property type="entry name" value="Transferase(Phosphotransferase) domain 1"/>
    <property type="match status" value="1"/>
</dbReference>
<dbReference type="AlphaFoldDB" id="A0A2I0WAD7"/>
<evidence type="ECO:0000256" key="18">
    <source>
        <dbReference type="PIRNR" id="PIRNR000641"/>
    </source>
</evidence>
<dbReference type="GO" id="GO:0005524">
    <property type="term" value="F:ATP binding"/>
    <property type="evidence" value="ECO:0007669"/>
    <property type="project" value="UniProtKB-UniRule"/>
</dbReference>
<evidence type="ECO:0000256" key="10">
    <source>
        <dbReference type="ARBA" id="ARBA00022840"/>
    </source>
</evidence>
<dbReference type="GO" id="GO:0016020">
    <property type="term" value="C:membrane"/>
    <property type="evidence" value="ECO:0007669"/>
    <property type="project" value="UniProtKB-SubCell"/>
</dbReference>
<dbReference type="GO" id="GO:0004674">
    <property type="term" value="F:protein serine/threonine kinase activity"/>
    <property type="evidence" value="ECO:0007669"/>
    <property type="project" value="UniProtKB-KW"/>
</dbReference>
<dbReference type="EC" id="2.7.11.1" evidence="18"/>
<keyword evidence="8 18" id="KW-0547">Nucleotide-binding</keyword>